<name>A0ABN6HFJ6_9BACT</name>
<gene>
    <name evidence="1" type="ORF">HAHE_41810</name>
</gene>
<proteinExistence type="predicted"/>
<accession>A0ABN6HFJ6</accession>
<dbReference type="Proteomes" id="UP001374893">
    <property type="component" value="Chromosome"/>
</dbReference>
<evidence type="ECO:0000313" key="2">
    <source>
        <dbReference type="Proteomes" id="UP001374893"/>
    </source>
</evidence>
<dbReference type="RefSeq" id="WP_338687249.1">
    <property type="nucleotide sequence ID" value="NZ_AP024702.1"/>
</dbReference>
<keyword evidence="2" id="KW-1185">Reference proteome</keyword>
<dbReference type="EMBL" id="AP024702">
    <property type="protein sequence ID" value="BCX50273.1"/>
    <property type="molecule type" value="Genomic_DNA"/>
</dbReference>
<sequence length="81" mass="9388">MIHPELAELLRHRLELIADHDFRDRDPDGQLAALQSVSEDISRWHEGHRGHLHPRLEHFLSGCSFDKALRFIESDGSWSGH</sequence>
<protein>
    <submittedName>
        <fullName evidence="1">Uncharacterized protein</fullName>
    </submittedName>
</protein>
<reference evidence="1 2" key="1">
    <citation type="submission" date="2021-06" db="EMBL/GenBank/DDBJ databases">
        <title>Complete genome of Haloferula helveola possessing various polysaccharide degrading enzymes.</title>
        <authorList>
            <person name="Takami H."/>
            <person name="Huang C."/>
            <person name="Hamasaki K."/>
        </authorList>
    </citation>
    <scope>NUCLEOTIDE SEQUENCE [LARGE SCALE GENOMIC DNA]</scope>
    <source>
        <strain evidence="1 2">CN-1</strain>
    </source>
</reference>
<evidence type="ECO:0000313" key="1">
    <source>
        <dbReference type="EMBL" id="BCX50273.1"/>
    </source>
</evidence>
<organism evidence="1 2">
    <name type="scientific">Haloferula helveola</name>
    <dbReference type="NCBI Taxonomy" id="490095"/>
    <lineage>
        <taxon>Bacteria</taxon>
        <taxon>Pseudomonadati</taxon>
        <taxon>Verrucomicrobiota</taxon>
        <taxon>Verrucomicrobiia</taxon>
        <taxon>Verrucomicrobiales</taxon>
        <taxon>Verrucomicrobiaceae</taxon>
        <taxon>Haloferula</taxon>
    </lineage>
</organism>